<organism evidence="2 3">
    <name type="scientific">Apiospora saccharicola</name>
    <dbReference type="NCBI Taxonomy" id="335842"/>
    <lineage>
        <taxon>Eukaryota</taxon>
        <taxon>Fungi</taxon>
        <taxon>Dikarya</taxon>
        <taxon>Ascomycota</taxon>
        <taxon>Pezizomycotina</taxon>
        <taxon>Sordariomycetes</taxon>
        <taxon>Xylariomycetidae</taxon>
        <taxon>Amphisphaeriales</taxon>
        <taxon>Apiosporaceae</taxon>
        <taxon>Apiospora</taxon>
    </lineage>
</organism>
<keyword evidence="3" id="KW-1185">Reference proteome</keyword>
<accession>A0ABR1TQ85</accession>
<protein>
    <submittedName>
        <fullName evidence="2">Uncharacterized protein</fullName>
    </submittedName>
</protein>
<dbReference type="EMBL" id="JAQQWM010000009">
    <property type="protein sequence ID" value="KAK8047884.1"/>
    <property type="molecule type" value="Genomic_DNA"/>
</dbReference>
<reference evidence="2 3" key="1">
    <citation type="submission" date="2023-01" db="EMBL/GenBank/DDBJ databases">
        <title>Analysis of 21 Apiospora genomes using comparative genomics revels a genus with tremendous synthesis potential of carbohydrate active enzymes and secondary metabolites.</title>
        <authorList>
            <person name="Sorensen T."/>
        </authorList>
    </citation>
    <scope>NUCLEOTIDE SEQUENCE [LARGE SCALE GENOMIC DNA]</scope>
    <source>
        <strain evidence="2 3">CBS 83171</strain>
    </source>
</reference>
<evidence type="ECO:0000313" key="3">
    <source>
        <dbReference type="Proteomes" id="UP001446871"/>
    </source>
</evidence>
<feature type="region of interest" description="Disordered" evidence="1">
    <location>
        <begin position="1"/>
        <end position="22"/>
    </location>
</feature>
<comment type="caution">
    <text evidence="2">The sequence shown here is derived from an EMBL/GenBank/DDBJ whole genome shotgun (WGS) entry which is preliminary data.</text>
</comment>
<gene>
    <name evidence="2" type="ORF">PG996_015948</name>
</gene>
<proteinExistence type="predicted"/>
<name>A0ABR1TQ85_9PEZI</name>
<evidence type="ECO:0000256" key="1">
    <source>
        <dbReference type="SAM" id="MobiDB-lite"/>
    </source>
</evidence>
<sequence length="518" mass="59504">MKVPTAPHRPTHSHDETSPSSQNCISPLIRLPRELRELVYIYFISIDQHFRWDDHRRWYAERIPFDSAILQINRQIREEAWDCLIRSNVWIRWIKPSIDGYDWYPQPCLQKRPYPAQYLGMIRNNVAVNFRSTEATPATEDHEIIFIYHPFTYGLFIHDISKSHTVFSGLAVEVKPAISQRRTMFTKLIEPLYSVRDHHDVTITGLGDRTTCQALTHQMCRASNTVEELVAVKECYQNLGRRAERDGRYSDAISSFALGIEATYDTADQFPQGSPEGNTLSHINSDSFIAYSRNIYKHIRWLKATAPRAELLETATKSLLLEAIDATSFAMAFVGVTDHQRCEAHLRRAFAFYYYAEYQNPFLDKASLDVLDQPPPSESPLRVTHGDCYLHAAQNLFYAQQVDCWQEVRAGLDEVDLQVLDAIQGRPGPRAFKLEERRVPLVGLWKGDPTLWKGWPRLKTLLMALFRLRHNRGPDGKIGDPLDLRSAYRNHGIAWSYSDGQLVVNLFDTGGPSLLVTI</sequence>
<dbReference type="Proteomes" id="UP001446871">
    <property type="component" value="Unassembled WGS sequence"/>
</dbReference>
<evidence type="ECO:0000313" key="2">
    <source>
        <dbReference type="EMBL" id="KAK8047884.1"/>
    </source>
</evidence>